<feature type="transmembrane region" description="Helical" evidence="6">
    <location>
        <begin position="129"/>
        <end position="149"/>
    </location>
</feature>
<feature type="transmembrane region" description="Helical" evidence="6">
    <location>
        <begin position="43"/>
        <end position="62"/>
    </location>
</feature>
<name>A0AAP8PMW1_9STAP</name>
<dbReference type="AlphaFoldDB" id="A0AAP8PMW1"/>
<feature type="transmembrane region" description="Helical" evidence="6">
    <location>
        <begin position="263"/>
        <end position="287"/>
    </location>
</feature>
<gene>
    <name evidence="8" type="ORF">CD158_10550</name>
</gene>
<evidence type="ECO:0000256" key="5">
    <source>
        <dbReference type="ARBA" id="ARBA00023136"/>
    </source>
</evidence>
<protein>
    <submittedName>
        <fullName evidence="8">MFS transporter</fullName>
    </submittedName>
</protein>
<evidence type="ECO:0000256" key="4">
    <source>
        <dbReference type="ARBA" id="ARBA00022989"/>
    </source>
</evidence>
<dbReference type="GeneID" id="64982498"/>
<evidence type="ECO:0000313" key="8">
    <source>
        <dbReference type="EMBL" id="PNZ65878.1"/>
    </source>
</evidence>
<feature type="transmembrane region" description="Helical" evidence="6">
    <location>
        <begin position="224"/>
        <end position="243"/>
    </location>
</feature>
<keyword evidence="2" id="KW-0813">Transport</keyword>
<proteinExistence type="predicted"/>
<evidence type="ECO:0000256" key="3">
    <source>
        <dbReference type="ARBA" id="ARBA00022692"/>
    </source>
</evidence>
<keyword evidence="5 6" id="KW-0472">Membrane</keyword>
<feature type="transmembrane region" description="Helical" evidence="6">
    <location>
        <begin position="193"/>
        <end position="218"/>
    </location>
</feature>
<keyword evidence="3 6" id="KW-0812">Transmembrane</keyword>
<dbReference type="RefSeq" id="WP_103170834.1">
    <property type="nucleotide sequence ID" value="NZ_AP024589.1"/>
</dbReference>
<dbReference type="Proteomes" id="UP000242470">
    <property type="component" value="Unassembled WGS sequence"/>
</dbReference>
<dbReference type="PANTHER" id="PTHR42718">
    <property type="entry name" value="MAJOR FACILITATOR SUPERFAMILY MULTIDRUG TRANSPORTER MFSC"/>
    <property type="match status" value="1"/>
</dbReference>
<feature type="transmembrane region" description="Helical" evidence="6">
    <location>
        <begin position="448"/>
        <end position="470"/>
    </location>
</feature>
<reference evidence="8 9" key="1">
    <citation type="submission" date="2017-08" db="EMBL/GenBank/DDBJ databases">
        <title>Draft genome sequences of 64 type strains of genus Staph aureus.</title>
        <authorList>
            <person name="Cole K."/>
            <person name="Golubchik T."/>
            <person name="Russell J."/>
            <person name="Foster D."/>
            <person name="Llewelyn M."/>
            <person name="Wilson D."/>
            <person name="Crook D."/>
            <person name="Paul J."/>
        </authorList>
    </citation>
    <scope>NUCLEOTIDE SEQUENCE [LARGE SCALE GENOMIC DNA]</scope>
    <source>
        <strain evidence="8 9">NCTC 12101</strain>
    </source>
</reference>
<evidence type="ECO:0000313" key="9">
    <source>
        <dbReference type="Proteomes" id="UP000242470"/>
    </source>
</evidence>
<accession>A0AAP8PMW1</accession>
<dbReference type="PANTHER" id="PTHR42718:SF9">
    <property type="entry name" value="MAJOR FACILITATOR SUPERFAMILY MULTIDRUG TRANSPORTER MFSC"/>
    <property type="match status" value="1"/>
</dbReference>
<dbReference type="InterPro" id="IPR020846">
    <property type="entry name" value="MFS_dom"/>
</dbReference>
<sequence>MTELFILAFITIFGIGSQFFTNLSYSLNQGVIQTSFGIGSKDLVIPAIIGNFAFAAGTPLGHTFSHRLSFKRSYMLFISLFLLGSVIGLISFNLPVITIAKTIQGFSSGVLFFILLPKLFKSFPKRFRNIFLFMIIVGMFGANALGGLSGSFSVELNEWKWIFLTNVIASILCLILGAFHLKRQEYYVKETHHVDWAVIVHSSIGIIAMTIPMVILVHNDLSTIWFWISIAFAVIYIIIFLAANSRSLYPIMHFKSLLSIKPFFGAIMAISTHLTLLTAIAGINIFLLKILRTPFEINAKFYAFFFVGVIIAATIKMLFFDKLGAGILGVFGAVSILYVSVHWIILRDTVNLPLLYTQGALLGFGASMTLVSGSMVTLLDGDLDEAPDTARTMHSIRNLFAALLVPVISFITKANVHNGVEELKSQNITSKAEFLTKFQDVAIYAGHVVFYLMIFFNIIMLISSIIQIILGKGRRITPKPN</sequence>
<evidence type="ECO:0000259" key="7">
    <source>
        <dbReference type="PROSITE" id="PS50850"/>
    </source>
</evidence>
<feature type="transmembrane region" description="Helical" evidence="6">
    <location>
        <begin position="161"/>
        <end position="181"/>
    </location>
</feature>
<dbReference type="Gene3D" id="1.20.1720.10">
    <property type="entry name" value="Multidrug resistance protein D"/>
    <property type="match status" value="1"/>
</dbReference>
<dbReference type="PROSITE" id="PS50850">
    <property type="entry name" value="MFS"/>
    <property type="match status" value="1"/>
</dbReference>
<feature type="transmembrane region" description="Helical" evidence="6">
    <location>
        <begin position="358"/>
        <end position="379"/>
    </location>
</feature>
<dbReference type="InterPro" id="IPR036259">
    <property type="entry name" value="MFS_trans_sf"/>
</dbReference>
<feature type="domain" description="Major facilitator superfamily (MFS) profile" evidence="7">
    <location>
        <begin position="1"/>
        <end position="475"/>
    </location>
</feature>
<feature type="transmembrane region" description="Helical" evidence="6">
    <location>
        <begin position="326"/>
        <end position="346"/>
    </location>
</feature>
<comment type="caution">
    <text evidence="8">The sequence shown here is derived from an EMBL/GenBank/DDBJ whole genome shotgun (WGS) entry which is preliminary data.</text>
</comment>
<dbReference type="EMBL" id="PPQW01000098">
    <property type="protein sequence ID" value="PNZ65878.1"/>
    <property type="molecule type" value="Genomic_DNA"/>
</dbReference>
<dbReference type="GO" id="GO:0022857">
    <property type="term" value="F:transmembrane transporter activity"/>
    <property type="evidence" value="ECO:0007669"/>
    <property type="project" value="InterPro"/>
</dbReference>
<organism evidence="8 9">
    <name type="scientific">Staphylococcus auricularis</name>
    <dbReference type="NCBI Taxonomy" id="29379"/>
    <lineage>
        <taxon>Bacteria</taxon>
        <taxon>Bacillati</taxon>
        <taxon>Bacillota</taxon>
        <taxon>Bacilli</taxon>
        <taxon>Bacillales</taxon>
        <taxon>Staphylococcaceae</taxon>
        <taxon>Staphylococcus</taxon>
    </lineage>
</organism>
<dbReference type="GO" id="GO:0005886">
    <property type="term" value="C:plasma membrane"/>
    <property type="evidence" value="ECO:0007669"/>
    <property type="project" value="UniProtKB-SubCell"/>
</dbReference>
<keyword evidence="4 6" id="KW-1133">Transmembrane helix</keyword>
<dbReference type="SUPFAM" id="SSF103473">
    <property type="entry name" value="MFS general substrate transporter"/>
    <property type="match status" value="1"/>
</dbReference>
<feature type="transmembrane region" description="Helical" evidence="6">
    <location>
        <begin position="74"/>
        <end position="92"/>
    </location>
</feature>
<evidence type="ECO:0000256" key="1">
    <source>
        <dbReference type="ARBA" id="ARBA00004651"/>
    </source>
</evidence>
<feature type="transmembrane region" description="Helical" evidence="6">
    <location>
        <begin position="299"/>
        <end position="319"/>
    </location>
</feature>
<comment type="subcellular location">
    <subcellularLocation>
        <location evidence="1">Cell membrane</location>
        <topology evidence="1">Multi-pass membrane protein</topology>
    </subcellularLocation>
</comment>
<evidence type="ECO:0000256" key="2">
    <source>
        <dbReference type="ARBA" id="ARBA00022448"/>
    </source>
</evidence>
<evidence type="ECO:0000256" key="6">
    <source>
        <dbReference type="SAM" id="Phobius"/>
    </source>
</evidence>